<dbReference type="InterPro" id="IPR023214">
    <property type="entry name" value="HAD_sf"/>
</dbReference>
<evidence type="ECO:0000256" key="1">
    <source>
        <dbReference type="SAM" id="MobiDB-lite"/>
    </source>
</evidence>
<proteinExistence type="predicted"/>
<dbReference type="AlphaFoldDB" id="A0A6C0M0B7"/>
<dbReference type="InterPro" id="IPR036412">
    <property type="entry name" value="HAD-like_sf"/>
</dbReference>
<organism evidence="2">
    <name type="scientific">viral metagenome</name>
    <dbReference type="NCBI Taxonomy" id="1070528"/>
    <lineage>
        <taxon>unclassified sequences</taxon>
        <taxon>metagenomes</taxon>
        <taxon>organismal metagenomes</taxon>
    </lineage>
</organism>
<feature type="region of interest" description="Disordered" evidence="1">
    <location>
        <begin position="25"/>
        <end position="49"/>
    </location>
</feature>
<dbReference type="Gene3D" id="3.40.50.1000">
    <property type="entry name" value="HAD superfamily/HAD-like"/>
    <property type="match status" value="1"/>
</dbReference>
<feature type="compositionally biased region" description="Basic residues" evidence="1">
    <location>
        <begin position="25"/>
        <end position="43"/>
    </location>
</feature>
<protein>
    <submittedName>
        <fullName evidence="2">Uncharacterized protein</fullName>
    </submittedName>
</protein>
<dbReference type="SUPFAM" id="SSF56784">
    <property type="entry name" value="HAD-like"/>
    <property type="match status" value="1"/>
</dbReference>
<sequence length="323" mass="37686">MKIISLLCIISTIIIISMYRKNTKKRHSRKLSRRNRKLSRRSRQGGLGDNDGKYIHIHDKLKFKRSYMLNKFKIFVFGNKERCDAWTTLLQKCKEKNVPVYILTEGNKIGIIRTLQLLGMEHFFREVLCTNPNEIINPIVPIVVAGKTNRNRFKGHHKYTIIYEILKEHEISCDQGIQGCLLDDDLKNSDNHENQVCRSIQFIHTKGEEKNPDPSLNPENKFFKLRESLGQRNDDMNFTPIPLIQAATNKVDNGIYNIVFIDFDKTFEIYDTVTSLHDRTAICMQLHAHGIEADPCYNKEKTPAQSWNRIESQYLPPYLSMKK</sequence>
<name>A0A6C0M0B7_9ZZZZ</name>
<evidence type="ECO:0000313" key="2">
    <source>
        <dbReference type="EMBL" id="QHU36080.1"/>
    </source>
</evidence>
<dbReference type="EMBL" id="MN740632">
    <property type="protein sequence ID" value="QHU36080.1"/>
    <property type="molecule type" value="Genomic_DNA"/>
</dbReference>
<accession>A0A6C0M0B7</accession>
<dbReference type="CDD" id="cd01427">
    <property type="entry name" value="HAD_like"/>
    <property type="match status" value="1"/>
</dbReference>
<reference evidence="2" key="1">
    <citation type="journal article" date="2020" name="Nature">
        <title>Giant virus diversity and host interactions through global metagenomics.</title>
        <authorList>
            <person name="Schulz F."/>
            <person name="Roux S."/>
            <person name="Paez-Espino D."/>
            <person name="Jungbluth S."/>
            <person name="Walsh D.A."/>
            <person name="Denef V.J."/>
            <person name="McMahon K.D."/>
            <person name="Konstantinidis K.T."/>
            <person name="Eloe-Fadrosh E.A."/>
            <person name="Kyrpides N.C."/>
            <person name="Woyke T."/>
        </authorList>
    </citation>
    <scope>NUCLEOTIDE SEQUENCE</scope>
    <source>
        <strain evidence="2">GVMAG-S-1035124-57</strain>
    </source>
</reference>